<accession>A0A7X0J064</accession>
<dbReference type="SUPFAM" id="SSF46785">
    <property type="entry name" value="Winged helix' DNA-binding domain"/>
    <property type="match status" value="1"/>
</dbReference>
<dbReference type="GO" id="GO:0003700">
    <property type="term" value="F:DNA-binding transcription factor activity"/>
    <property type="evidence" value="ECO:0007669"/>
    <property type="project" value="InterPro"/>
</dbReference>
<dbReference type="GO" id="GO:0003677">
    <property type="term" value="F:DNA binding"/>
    <property type="evidence" value="ECO:0007669"/>
    <property type="project" value="UniProtKB-KW"/>
</dbReference>
<evidence type="ECO:0000313" key="2">
    <source>
        <dbReference type="EMBL" id="MBB6489152.1"/>
    </source>
</evidence>
<dbReference type="InterPro" id="IPR036390">
    <property type="entry name" value="WH_DNA-bd_sf"/>
</dbReference>
<dbReference type="PANTHER" id="PTHR33164:SF99">
    <property type="entry name" value="MARR FAMILY REGULATORY PROTEIN"/>
    <property type="match status" value="1"/>
</dbReference>
<gene>
    <name evidence="2" type="ORF">GGD46_006478</name>
</gene>
<feature type="domain" description="HTH marR-type" evidence="1">
    <location>
        <begin position="9"/>
        <end position="144"/>
    </location>
</feature>
<evidence type="ECO:0000313" key="3">
    <source>
        <dbReference type="Proteomes" id="UP000565576"/>
    </source>
</evidence>
<comment type="caution">
    <text evidence="2">The sequence shown here is derived from an EMBL/GenBank/DDBJ whole genome shotgun (WGS) entry which is preliminary data.</text>
</comment>
<dbReference type="SMART" id="SM00347">
    <property type="entry name" value="HTH_MARR"/>
    <property type="match status" value="1"/>
</dbReference>
<dbReference type="Pfam" id="PF12802">
    <property type="entry name" value="MarR_2"/>
    <property type="match status" value="1"/>
</dbReference>
<dbReference type="AlphaFoldDB" id="A0A7X0J064"/>
<organism evidence="2 3">
    <name type="scientific">Rhizobium lusitanum</name>
    <dbReference type="NCBI Taxonomy" id="293958"/>
    <lineage>
        <taxon>Bacteria</taxon>
        <taxon>Pseudomonadati</taxon>
        <taxon>Pseudomonadota</taxon>
        <taxon>Alphaproteobacteria</taxon>
        <taxon>Hyphomicrobiales</taxon>
        <taxon>Rhizobiaceae</taxon>
        <taxon>Rhizobium/Agrobacterium group</taxon>
        <taxon>Rhizobium</taxon>
    </lineage>
</organism>
<protein>
    <submittedName>
        <fullName evidence="2">DNA-binding MarR family transcriptional regulator</fullName>
    </submittedName>
</protein>
<dbReference type="GO" id="GO:0006950">
    <property type="term" value="P:response to stress"/>
    <property type="evidence" value="ECO:0007669"/>
    <property type="project" value="TreeGrafter"/>
</dbReference>
<dbReference type="InterPro" id="IPR039422">
    <property type="entry name" value="MarR/SlyA-like"/>
</dbReference>
<reference evidence="2 3" key="1">
    <citation type="submission" date="2020-08" db="EMBL/GenBank/DDBJ databases">
        <title>Genomic Encyclopedia of Type Strains, Phase IV (KMG-V): Genome sequencing to study the core and pangenomes of soil and plant-associated prokaryotes.</title>
        <authorList>
            <person name="Whitman W."/>
        </authorList>
    </citation>
    <scope>NUCLEOTIDE SEQUENCE [LARGE SCALE GENOMIC DNA]</scope>
    <source>
        <strain evidence="2 3">SEMIA 4060</strain>
    </source>
</reference>
<proteinExistence type="predicted"/>
<dbReference type="InterPro" id="IPR000835">
    <property type="entry name" value="HTH_MarR-typ"/>
</dbReference>
<dbReference type="RefSeq" id="WP_184711099.1">
    <property type="nucleotide sequence ID" value="NZ_JACHBG010000032.1"/>
</dbReference>
<dbReference type="InterPro" id="IPR036388">
    <property type="entry name" value="WH-like_DNA-bd_sf"/>
</dbReference>
<dbReference type="PROSITE" id="PS50995">
    <property type="entry name" value="HTH_MARR_2"/>
    <property type="match status" value="1"/>
</dbReference>
<name>A0A7X0J064_9HYPH</name>
<keyword evidence="2" id="KW-0238">DNA-binding</keyword>
<dbReference type="EMBL" id="JACHBG010000032">
    <property type="protein sequence ID" value="MBB6489152.1"/>
    <property type="molecule type" value="Genomic_DNA"/>
</dbReference>
<evidence type="ECO:0000259" key="1">
    <source>
        <dbReference type="PROSITE" id="PS50995"/>
    </source>
</evidence>
<dbReference type="PANTHER" id="PTHR33164">
    <property type="entry name" value="TRANSCRIPTIONAL REGULATOR, MARR FAMILY"/>
    <property type="match status" value="1"/>
</dbReference>
<sequence length="150" mass="16552">MRTPEGDALTELVLAVFRLNGNFLKAAERIAVPVGLTAARWQVIGAVIEGPGTVADIARKMGLARQSVQRLADVLVADGTLEYRDNPAHKRAKLIEITERGQSAIARIAPRQHRWADETSEGLSRERLLDALELMRDVSERIEAMDSDEP</sequence>
<dbReference type="Proteomes" id="UP000565576">
    <property type="component" value="Unassembled WGS sequence"/>
</dbReference>
<dbReference type="Gene3D" id="1.10.10.10">
    <property type="entry name" value="Winged helix-like DNA-binding domain superfamily/Winged helix DNA-binding domain"/>
    <property type="match status" value="1"/>
</dbReference>